<evidence type="ECO:0000313" key="7">
    <source>
        <dbReference type="EMBL" id="EAR94939.2"/>
    </source>
</evidence>
<dbReference type="EMBL" id="GG662708">
    <property type="protein sequence ID" value="EAR94939.2"/>
    <property type="molecule type" value="Genomic_DNA"/>
</dbReference>
<evidence type="ECO:0000256" key="4">
    <source>
        <dbReference type="ARBA" id="ARBA00023136"/>
    </source>
</evidence>
<keyword evidence="2 5" id="KW-0812">Transmembrane</keyword>
<feature type="transmembrane region" description="Helical" evidence="5">
    <location>
        <begin position="295"/>
        <end position="313"/>
    </location>
</feature>
<dbReference type="InterPro" id="IPR000620">
    <property type="entry name" value="EamA_dom"/>
</dbReference>
<feature type="transmembrane region" description="Helical" evidence="5">
    <location>
        <begin position="177"/>
        <end position="197"/>
    </location>
</feature>
<evidence type="ECO:0000256" key="3">
    <source>
        <dbReference type="ARBA" id="ARBA00022989"/>
    </source>
</evidence>
<dbReference type="InterPro" id="IPR037185">
    <property type="entry name" value="EmrE-like"/>
</dbReference>
<keyword evidence="4 5" id="KW-0472">Membrane</keyword>
<keyword evidence="8" id="KW-1185">Reference proteome</keyword>
<dbReference type="GO" id="GO:0016020">
    <property type="term" value="C:membrane"/>
    <property type="evidence" value="ECO:0007669"/>
    <property type="project" value="UniProtKB-SubCell"/>
</dbReference>
<comment type="subcellular location">
    <subcellularLocation>
        <location evidence="1">Membrane</location>
        <topology evidence="1">Multi-pass membrane protein</topology>
    </subcellularLocation>
</comment>
<dbReference type="KEGG" id="tet:TTHERM_00503850"/>
<dbReference type="Proteomes" id="UP000009168">
    <property type="component" value="Unassembled WGS sequence"/>
</dbReference>
<feature type="transmembrane region" description="Helical" evidence="5">
    <location>
        <begin position="24"/>
        <end position="45"/>
    </location>
</feature>
<reference evidence="8" key="1">
    <citation type="journal article" date="2006" name="PLoS Biol.">
        <title>Macronuclear genome sequence of the ciliate Tetrahymena thermophila, a model eukaryote.</title>
        <authorList>
            <person name="Eisen J.A."/>
            <person name="Coyne R.S."/>
            <person name="Wu M."/>
            <person name="Wu D."/>
            <person name="Thiagarajan M."/>
            <person name="Wortman J.R."/>
            <person name="Badger J.H."/>
            <person name="Ren Q."/>
            <person name="Amedeo P."/>
            <person name="Jones K.M."/>
            <person name="Tallon L.J."/>
            <person name="Delcher A.L."/>
            <person name="Salzberg S.L."/>
            <person name="Silva J.C."/>
            <person name="Haas B.J."/>
            <person name="Majoros W.H."/>
            <person name="Farzad M."/>
            <person name="Carlton J.M."/>
            <person name="Smith R.K. Jr."/>
            <person name="Garg J."/>
            <person name="Pearlman R.E."/>
            <person name="Karrer K.M."/>
            <person name="Sun L."/>
            <person name="Manning G."/>
            <person name="Elde N.C."/>
            <person name="Turkewitz A.P."/>
            <person name="Asai D.J."/>
            <person name="Wilkes D.E."/>
            <person name="Wang Y."/>
            <person name="Cai H."/>
            <person name="Collins K."/>
            <person name="Stewart B.A."/>
            <person name="Lee S.R."/>
            <person name="Wilamowska K."/>
            <person name="Weinberg Z."/>
            <person name="Ruzzo W.L."/>
            <person name="Wloga D."/>
            <person name="Gaertig J."/>
            <person name="Frankel J."/>
            <person name="Tsao C.-C."/>
            <person name="Gorovsky M.A."/>
            <person name="Keeling P.J."/>
            <person name="Waller R.F."/>
            <person name="Patron N.J."/>
            <person name="Cherry J.M."/>
            <person name="Stover N.A."/>
            <person name="Krieger C.J."/>
            <person name="del Toro C."/>
            <person name="Ryder H.F."/>
            <person name="Williamson S.C."/>
            <person name="Barbeau R.A."/>
            <person name="Hamilton E.P."/>
            <person name="Orias E."/>
        </authorList>
    </citation>
    <scope>NUCLEOTIDE SEQUENCE [LARGE SCALE GENOMIC DNA]</scope>
    <source>
        <strain evidence="8">SB210</strain>
    </source>
</reference>
<evidence type="ECO:0000313" key="8">
    <source>
        <dbReference type="Proteomes" id="UP000009168"/>
    </source>
</evidence>
<dbReference type="Gene3D" id="1.10.3730.20">
    <property type="match status" value="1"/>
</dbReference>
<name>I7M7M9_TETTS</name>
<dbReference type="AlphaFoldDB" id="I7M7M9"/>
<dbReference type="RefSeq" id="XP_001015184.2">
    <property type="nucleotide sequence ID" value="XM_001015184.2"/>
</dbReference>
<protein>
    <submittedName>
        <fullName evidence="7">Integral membrane protein DUF6 containing protein</fullName>
    </submittedName>
</protein>
<organism evidence="7 8">
    <name type="scientific">Tetrahymena thermophila (strain SB210)</name>
    <dbReference type="NCBI Taxonomy" id="312017"/>
    <lineage>
        <taxon>Eukaryota</taxon>
        <taxon>Sar</taxon>
        <taxon>Alveolata</taxon>
        <taxon>Ciliophora</taxon>
        <taxon>Intramacronucleata</taxon>
        <taxon>Oligohymenophorea</taxon>
        <taxon>Hymenostomatida</taxon>
        <taxon>Tetrahymenina</taxon>
        <taxon>Tetrahymenidae</taxon>
        <taxon>Tetrahymena</taxon>
    </lineage>
</organism>
<evidence type="ECO:0000256" key="5">
    <source>
        <dbReference type="SAM" id="Phobius"/>
    </source>
</evidence>
<dbReference type="InParanoid" id="I7M7M9"/>
<dbReference type="SUPFAM" id="SSF103481">
    <property type="entry name" value="Multidrug resistance efflux transporter EmrE"/>
    <property type="match status" value="2"/>
</dbReference>
<feature type="domain" description="EamA" evidence="6">
    <location>
        <begin position="179"/>
        <end position="313"/>
    </location>
</feature>
<feature type="transmembrane region" description="Helical" evidence="5">
    <location>
        <begin position="209"/>
        <end position="227"/>
    </location>
</feature>
<proteinExistence type="predicted"/>
<feature type="transmembrane region" description="Helical" evidence="5">
    <location>
        <begin position="141"/>
        <end position="162"/>
    </location>
</feature>
<dbReference type="PANTHER" id="PTHR22911:SF6">
    <property type="entry name" value="SOLUTE CARRIER FAMILY 35 MEMBER G1"/>
    <property type="match status" value="1"/>
</dbReference>
<dbReference type="OrthoDB" id="306876at2759"/>
<feature type="transmembrane region" description="Helical" evidence="5">
    <location>
        <begin position="83"/>
        <end position="103"/>
    </location>
</feature>
<accession>I7M7M9</accession>
<feature type="domain" description="EamA" evidence="6">
    <location>
        <begin position="23"/>
        <end position="156"/>
    </location>
</feature>
<evidence type="ECO:0000259" key="6">
    <source>
        <dbReference type="Pfam" id="PF00892"/>
    </source>
</evidence>
<gene>
    <name evidence="7" type="ORF">TTHERM_00503850</name>
</gene>
<evidence type="ECO:0000256" key="1">
    <source>
        <dbReference type="ARBA" id="ARBA00004141"/>
    </source>
</evidence>
<sequence>MLKLFNQVSHELCQYENQHKRKMAIIYAFVSQIFFVTMFTCVGMLRKGYTTQEIVQGRQCIGFILNYLFCYLQKIPIYPKNTLELKLMIIRGVMGAIAMLLIFESFKLLNLSDAIVVANTNPIWTTFLAAIFLGENLSKKSVIFCLISFIGIVLIIKPAFIFGETTQSTQIEGRNQFLGGLIALVGAICISFIQIVVSKMQKQMKLNNAQVLMYSYFFTCIISGIVQLDTPNNEFKATPKYLCLISIIGVLGFIAQLFFSRSFTLEKASIISPLQYTEVILSFMIDIFFFNEQIFFVNVIGSLLVVLGSIAILI</sequence>
<feature type="transmembrane region" description="Helical" evidence="5">
    <location>
        <begin position="239"/>
        <end position="259"/>
    </location>
</feature>
<evidence type="ECO:0000256" key="2">
    <source>
        <dbReference type="ARBA" id="ARBA00022692"/>
    </source>
</evidence>
<dbReference type="PANTHER" id="PTHR22911">
    <property type="entry name" value="ACYL-MALONYL CONDENSING ENZYME-RELATED"/>
    <property type="match status" value="1"/>
</dbReference>
<keyword evidence="3 5" id="KW-1133">Transmembrane helix</keyword>
<dbReference type="GeneID" id="7835324"/>
<dbReference type="eggNOG" id="KOG4510">
    <property type="taxonomic scope" value="Eukaryota"/>
</dbReference>
<feature type="transmembrane region" description="Helical" evidence="5">
    <location>
        <begin position="115"/>
        <end position="134"/>
    </location>
</feature>
<dbReference type="Pfam" id="PF00892">
    <property type="entry name" value="EamA"/>
    <property type="match status" value="2"/>
</dbReference>